<dbReference type="EC" id="2.1.1.222" evidence="1"/>
<sequence>MNPEAYAEMAATESTHWWFRGRRRIIDRIIETLALPRSARILEVGSGTGGNLLMLSRHGSVSAVEMDDNARKLAAEKATSQFTLRAGSCPHAIPFPGEQFDLICLFDVLEHIDEDVETLAVLRNHLAPGGRVLITVPAYQWLWSAHDVFLHHKRRYTARALRRVFTDSGLSIDRITYFNMLLLPLAALVRLKDRIASRERSSGTGVPAQPVNSILCAIFSFERRMLTRFNLPAGVSLMGIARAK</sequence>
<dbReference type="SUPFAM" id="SSF53335">
    <property type="entry name" value="S-adenosyl-L-methionine-dependent methyltransferases"/>
    <property type="match status" value="1"/>
</dbReference>
<dbReference type="CDD" id="cd02440">
    <property type="entry name" value="AdoMet_MTases"/>
    <property type="match status" value="1"/>
</dbReference>
<dbReference type="InterPro" id="IPR029063">
    <property type="entry name" value="SAM-dependent_MTases_sf"/>
</dbReference>
<dbReference type="PANTHER" id="PTHR43861:SF6">
    <property type="entry name" value="METHYLTRANSFERASE TYPE 11"/>
    <property type="match status" value="1"/>
</dbReference>
<protein>
    <submittedName>
        <fullName evidence="1">Class I SAM-dependent methyltransferase</fullName>
        <ecNumber evidence="1">2.1.1.222</ecNumber>
        <ecNumber evidence="1">2.1.1.64</ecNumber>
    </submittedName>
</protein>
<dbReference type="RefSeq" id="WP_395117134.1">
    <property type="nucleotide sequence ID" value="NZ_CP170721.1"/>
</dbReference>
<accession>A0AB74UR60</accession>
<gene>
    <name evidence="1" type="ORF">ACFYG5_11165</name>
</gene>
<proteinExistence type="predicted"/>
<evidence type="ECO:0000313" key="1">
    <source>
        <dbReference type="EMBL" id="XIA17127.1"/>
    </source>
</evidence>
<dbReference type="PANTHER" id="PTHR43861">
    <property type="entry name" value="TRANS-ACONITATE 2-METHYLTRANSFERASE-RELATED"/>
    <property type="match status" value="1"/>
</dbReference>
<dbReference type="GO" id="GO:0032259">
    <property type="term" value="P:methylation"/>
    <property type="evidence" value="ECO:0007669"/>
    <property type="project" value="UniProtKB-KW"/>
</dbReference>
<keyword evidence="1" id="KW-0489">Methyltransferase</keyword>
<dbReference type="GO" id="GO:0102208">
    <property type="term" value="F:2-polyprenyl-6-hydroxyphenol methylase activity"/>
    <property type="evidence" value="ECO:0007669"/>
    <property type="project" value="UniProtKB-EC"/>
</dbReference>
<keyword evidence="1" id="KW-0808">Transferase</keyword>
<organism evidence="1">
    <name type="scientific">Rhodanobacter sp. FW102-FHT14D07</name>
    <dbReference type="NCBI Taxonomy" id="3351462"/>
    <lineage>
        <taxon>Bacteria</taxon>
        <taxon>Pseudomonadati</taxon>
        <taxon>Pseudomonadota</taxon>
        <taxon>Gammaproteobacteria</taxon>
        <taxon>Lysobacterales</taxon>
        <taxon>Rhodanobacteraceae</taxon>
        <taxon>Rhodanobacter</taxon>
    </lineage>
</organism>
<dbReference type="Pfam" id="PF13489">
    <property type="entry name" value="Methyltransf_23"/>
    <property type="match status" value="1"/>
</dbReference>
<dbReference type="AlphaFoldDB" id="A0AB74UR60"/>
<name>A0AB74UR60_9GAMM</name>
<dbReference type="GO" id="GO:0061542">
    <property type="term" value="F:3-demethylubiquinol 3-O-methyltransferase activity"/>
    <property type="evidence" value="ECO:0007669"/>
    <property type="project" value="UniProtKB-EC"/>
</dbReference>
<reference evidence="1" key="1">
    <citation type="submission" date="2024-10" db="EMBL/GenBank/DDBJ databases">
        <authorList>
            <person name="Lesea H.P."/>
            <person name="Kuehl J.V."/>
            <person name="Chandonia J.-M."/>
        </authorList>
    </citation>
    <scope>NUCLEOTIDE SEQUENCE</scope>
    <source>
        <strain evidence="1">FW102-FHT14D07</strain>
    </source>
</reference>
<dbReference type="EMBL" id="CP170721">
    <property type="protein sequence ID" value="XIA17127.1"/>
    <property type="molecule type" value="Genomic_DNA"/>
</dbReference>
<dbReference type="Gene3D" id="3.40.50.150">
    <property type="entry name" value="Vaccinia Virus protein VP39"/>
    <property type="match status" value="1"/>
</dbReference>
<dbReference type="EC" id="2.1.1.64" evidence="1"/>